<dbReference type="AlphaFoldDB" id="R9HCR7"/>
<organism evidence="1 2">
    <name type="scientific">Bacteroides thetaiotaomicron dnLKV9</name>
    <dbReference type="NCBI Taxonomy" id="1235785"/>
    <lineage>
        <taxon>Bacteria</taxon>
        <taxon>Pseudomonadati</taxon>
        <taxon>Bacteroidota</taxon>
        <taxon>Bacteroidia</taxon>
        <taxon>Bacteroidales</taxon>
        <taxon>Bacteroidaceae</taxon>
        <taxon>Bacteroides</taxon>
    </lineage>
</organism>
<accession>R9HCR7</accession>
<dbReference type="EMBL" id="ASSM01000006">
    <property type="protein sequence ID" value="EOS01832.1"/>
    <property type="molecule type" value="Genomic_DNA"/>
</dbReference>
<evidence type="ECO:0000313" key="1">
    <source>
        <dbReference type="EMBL" id="EOS01832.1"/>
    </source>
</evidence>
<gene>
    <name evidence="1" type="ORF">C799_00939</name>
</gene>
<sequence length="71" mass="8518">MNRYITLLTLSENFPDEESYIRYFEKMRWGDKVISPYDKLLRSISVVMENTSIRILKNLLMSRPELLCNTK</sequence>
<dbReference type="HOGENOM" id="CLU_2749490_0_0_10"/>
<comment type="caution">
    <text evidence="1">The sequence shown here is derived from an EMBL/GenBank/DDBJ whole genome shotgun (WGS) entry which is preliminary data.</text>
</comment>
<evidence type="ECO:0000313" key="2">
    <source>
        <dbReference type="Proteomes" id="UP000014207"/>
    </source>
</evidence>
<protein>
    <submittedName>
        <fullName evidence="1">Uncharacterized protein</fullName>
    </submittedName>
</protein>
<dbReference type="Proteomes" id="UP000014207">
    <property type="component" value="Unassembled WGS sequence"/>
</dbReference>
<reference evidence="1 2" key="1">
    <citation type="submission" date="2013-04" db="EMBL/GenBank/DDBJ databases">
        <title>The Genome Sequence of Bacteroides thetaiotaomicron dnLKV9.</title>
        <authorList>
            <consortium name="The Broad Institute Genomics Platform"/>
            <consortium name="The Broad Institute Genome Sequencing Center for Infectious Disease"/>
            <person name="Earl A."/>
            <person name="Xavier R."/>
            <person name="Kuhn K."/>
            <person name="Stappenbeck T."/>
            <person name="Walker B."/>
            <person name="Young S."/>
            <person name="Zeng Q."/>
            <person name="Gargeya S."/>
            <person name="Fitzgerald M."/>
            <person name="Haas B."/>
            <person name="Abouelleil A."/>
            <person name="Allen A.W."/>
            <person name="Alvarado L."/>
            <person name="Arachchi H.M."/>
            <person name="Berlin A.M."/>
            <person name="Chapman S.B."/>
            <person name="Gainer-Dewar J."/>
            <person name="Goldberg J."/>
            <person name="Griggs A."/>
            <person name="Gujja S."/>
            <person name="Hansen M."/>
            <person name="Howarth C."/>
            <person name="Imamovic A."/>
            <person name="Ireland A."/>
            <person name="Larimer J."/>
            <person name="McCowan C."/>
            <person name="Murphy C."/>
            <person name="Pearson M."/>
            <person name="Poon T.W."/>
            <person name="Priest M."/>
            <person name="Roberts A."/>
            <person name="Saif S."/>
            <person name="Shea T."/>
            <person name="Sisk P."/>
            <person name="Sykes S."/>
            <person name="Wortman J."/>
            <person name="Nusbaum C."/>
            <person name="Birren B."/>
        </authorList>
    </citation>
    <scope>NUCLEOTIDE SEQUENCE [LARGE SCALE GENOMIC DNA]</scope>
    <source>
        <strain evidence="2">dnLKV9</strain>
    </source>
</reference>
<proteinExistence type="predicted"/>
<name>R9HCR7_BACT4</name>